<name>A0A078M3J6_9BACL</name>
<feature type="domain" description="PNPLA" evidence="5">
    <location>
        <begin position="6"/>
        <end position="172"/>
    </location>
</feature>
<reference evidence="6" key="1">
    <citation type="submission" date="2014-07" db="EMBL/GenBank/DDBJ databases">
        <authorList>
            <person name="Urmite Genomes Urmite Genomes"/>
        </authorList>
    </citation>
    <scope>NUCLEOTIDE SEQUENCE</scope>
    <source>
        <strain evidence="6">13S34_air</strain>
    </source>
</reference>
<evidence type="ECO:0000313" key="6">
    <source>
        <dbReference type="EMBL" id="CEA00804.1"/>
    </source>
</evidence>
<dbReference type="Gene3D" id="3.40.1090.10">
    <property type="entry name" value="Cytosolic phospholipase A2 catalytic domain"/>
    <property type="match status" value="2"/>
</dbReference>
<organism evidence="6">
    <name type="scientific">Metalysinibacillus saudimassiliensis</name>
    <dbReference type="NCBI Taxonomy" id="1461583"/>
    <lineage>
        <taxon>Bacteria</taxon>
        <taxon>Bacillati</taxon>
        <taxon>Bacillota</taxon>
        <taxon>Bacilli</taxon>
        <taxon>Bacillales</taxon>
        <taxon>Caryophanaceae</taxon>
        <taxon>Metalysinibacillus</taxon>
    </lineage>
</organism>
<evidence type="ECO:0000256" key="2">
    <source>
        <dbReference type="ARBA" id="ARBA00022963"/>
    </source>
</evidence>
<keyword evidence="2 4" id="KW-0442">Lipid degradation</keyword>
<dbReference type="PATRIC" id="fig|1461583.4.peg.711"/>
<evidence type="ECO:0000259" key="5">
    <source>
        <dbReference type="PROSITE" id="PS51635"/>
    </source>
</evidence>
<keyword evidence="1 4" id="KW-0378">Hydrolase</keyword>
<dbReference type="PANTHER" id="PTHR14226">
    <property type="entry name" value="NEUROPATHY TARGET ESTERASE/SWISS CHEESE D.MELANOGASTER"/>
    <property type="match status" value="1"/>
</dbReference>
<dbReference type="InterPro" id="IPR045943">
    <property type="entry name" value="DUF6363"/>
</dbReference>
<gene>
    <name evidence="6" type="ORF">BN1050_00742</name>
</gene>
<dbReference type="Pfam" id="PF19890">
    <property type="entry name" value="DUF6363"/>
    <property type="match status" value="1"/>
</dbReference>
<dbReference type="GO" id="GO:0016042">
    <property type="term" value="P:lipid catabolic process"/>
    <property type="evidence" value="ECO:0007669"/>
    <property type="project" value="UniProtKB-UniRule"/>
</dbReference>
<feature type="active site" description="Proton acceptor" evidence="4">
    <location>
        <position position="159"/>
    </location>
</feature>
<feature type="short sequence motif" description="GXSXG" evidence="4">
    <location>
        <begin position="37"/>
        <end position="41"/>
    </location>
</feature>
<dbReference type="CDD" id="cd07208">
    <property type="entry name" value="Pat_hypo_Ecoli_yjju_like"/>
    <property type="match status" value="1"/>
</dbReference>
<feature type="active site" description="Nucleophile" evidence="4">
    <location>
        <position position="39"/>
    </location>
</feature>
<evidence type="ECO:0000256" key="4">
    <source>
        <dbReference type="PROSITE-ProRule" id="PRU01161"/>
    </source>
</evidence>
<dbReference type="InterPro" id="IPR037483">
    <property type="entry name" value="YjjU-like"/>
</dbReference>
<feature type="short sequence motif" description="DGA/G" evidence="4">
    <location>
        <begin position="159"/>
        <end position="161"/>
    </location>
</feature>
<evidence type="ECO:0000256" key="3">
    <source>
        <dbReference type="ARBA" id="ARBA00023098"/>
    </source>
</evidence>
<dbReference type="PANTHER" id="PTHR14226:SF25">
    <property type="entry name" value="PHOSPHOESTERASE"/>
    <property type="match status" value="1"/>
</dbReference>
<dbReference type="HOGENOM" id="CLU_048271_1_0_9"/>
<dbReference type="InterPro" id="IPR050301">
    <property type="entry name" value="NTE"/>
</dbReference>
<keyword evidence="3 4" id="KW-0443">Lipid metabolism</keyword>
<proteinExistence type="predicted"/>
<accession>A0A078M3J6</accession>
<dbReference type="Pfam" id="PF01734">
    <property type="entry name" value="Patatin"/>
    <property type="match status" value="1"/>
</dbReference>
<dbReference type="SUPFAM" id="SSF52151">
    <property type="entry name" value="FabD/lysophospholipase-like"/>
    <property type="match status" value="1"/>
</dbReference>
<dbReference type="PROSITE" id="PS51635">
    <property type="entry name" value="PNPLA"/>
    <property type="match status" value="1"/>
</dbReference>
<dbReference type="EMBL" id="LN483073">
    <property type="protein sequence ID" value="CEA00804.1"/>
    <property type="molecule type" value="Genomic_DNA"/>
</dbReference>
<evidence type="ECO:0000256" key="1">
    <source>
        <dbReference type="ARBA" id="ARBA00022801"/>
    </source>
</evidence>
<comment type="caution">
    <text evidence="4">Lacks conserved residue(s) required for the propagation of feature annotation.</text>
</comment>
<sequence>MNNASLVLEGGTFRTIFTSGILDAFLENNIEMPYIIGISAGAINACSYVSKQPERTFRTISTYRNDPRYMGWRNFLTEKSYFGLNFSYNILPNQLDFFDWQTFRKFDGEVEFGVTNALTGEAEYLDALTMDDECMMLRATCALPVLFPEIKINDTPYFDGGLADAVPIKRAEGKGYAKHIIILTRPPGYRKALDGQSKWVMRAFKKRYPEIAKSLATRAERYNATMDYIEQLEADGKAFVFRPPVPVASFEKNPKIMKITYDLGYRQMLSRKEELQAFLQG</sequence>
<dbReference type="InterPro" id="IPR016035">
    <property type="entry name" value="Acyl_Trfase/lysoPLipase"/>
</dbReference>
<dbReference type="GO" id="GO:0016787">
    <property type="term" value="F:hydrolase activity"/>
    <property type="evidence" value="ECO:0007669"/>
    <property type="project" value="UniProtKB-UniRule"/>
</dbReference>
<dbReference type="AlphaFoldDB" id="A0A078M3J6"/>
<protein>
    <submittedName>
        <fullName evidence="6">Patatin-like phospholipase</fullName>
    </submittedName>
</protein>
<dbReference type="InterPro" id="IPR002641">
    <property type="entry name" value="PNPLA_dom"/>
</dbReference>